<organism evidence="1 2">
    <name type="scientific">Methylocapsa palsarum</name>
    <dbReference type="NCBI Taxonomy" id="1612308"/>
    <lineage>
        <taxon>Bacteria</taxon>
        <taxon>Pseudomonadati</taxon>
        <taxon>Pseudomonadota</taxon>
        <taxon>Alphaproteobacteria</taxon>
        <taxon>Hyphomicrobiales</taxon>
        <taxon>Beijerinckiaceae</taxon>
        <taxon>Methylocapsa</taxon>
    </lineage>
</organism>
<accession>A0A1I4CX79</accession>
<reference evidence="1 2" key="1">
    <citation type="submission" date="2016-10" db="EMBL/GenBank/DDBJ databases">
        <authorList>
            <person name="de Groot N.N."/>
        </authorList>
    </citation>
    <scope>NUCLEOTIDE SEQUENCE [LARGE SCALE GENOMIC DNA]</scope>
    <source>
        <strain evidence="1 2">NE2</strain>
    </source>
</reference>
<name>A0A1I4CX79_9HYPH</name>
<sequence length="90" mass="10256">MVPFYDKNAIFVESVEKQRGRGIEVIDPTDVKLVGDSSSGHVDAPLNLDAALRKSAPTGTVPQVKFRVYTHRLSLIFRITHHLLHEYWRN</sequence>
<gene>
    <name evidence="1" type="ORF">SAMN05444581_13019</name>
</gene>
<dbReference type="STRING" id="1612308.SAMN05444581_13019"/>
<dbReference type="RefSeq" id="WP_091686462.1">
    <property type="nucleotide sequence ID" value="NZ_FOSN01000030.1"/>
</dbReference>
<dbReference type="EMBL" id="FOSN01000030">
    <property type="protein sequence ID" value="SFK85393.1"/>
    <property type="molecule type" value="Genomic_DNA"/>
</dbReference>
<protein>
    <submittedName>
        <fullName evidence="1">Uncharacterized protein</fullName>
    </submittedName>
</protein>
<dbReference type="OrthoDB" id="9814088at2"/>
<dbReference type="AlphaFoldDB" id="A0A1I4CX79"/>
<keyword evidence="2" id="KW-1185">Reference proteome</keyword>
<dbReference type="Proteomes" id="UP000198755">
    <property type="component" value="Unassembled WGS sequence"/>
</dbReference>
<proteinExistence type="predicted"/>
<evidence type="ECO:0000313" key="2">
    <source>
        <dbReference type="Proteomes" id="UP000198755"/>
    </source>
</evidence>
<evidence type="ECO:0000313" key="1">
    <source>
        <dbReference type="EMBL" id="SFK85393.1"/>
    </source>
</evidence>